<dbReference type="NCBIfam" id="TIGR01681">
    <property type="entry name" value="HAD-SF-IIIC"/>
    <property type="match status" value="1"/>
</dbReference>
<dbReference type="SUPFAM" id="SSF55729">
    <property type="entry name" value="Acyl-CoA N-acyltransferases (Nat)"/>
    <property type="match status" value="1"/>
</dbReference>
<evidence type="ECO:0000313" key="2">
    <source>
        <dbReference type="EMBL" id="MBB5345287.1"/>
    </source>
</evidence>
<organism evidence="2 3">
    <name type="scientific">Tunturiibacter lichenicola</name>
    <dbReference type="NCBI Taxonomy" id="2051959"/>
    <lineage>
        <taxon>Bacteria</taxon>
        <taxon>Pseudomonadati</taxon>
        <taxon>Acidobacteriota</taxon>
        <taxon>Terriglobia</taxon>
        <taxon>Terriglobales</taxon>
        <taxon>Acidobacteriaceae</taxon>
        <taxon>Tunturiibacter</taxon>
    </lineage>
</organism>
<dbReference type="InterPro" id="IPR036514">
    <property type="entry name" value="SGNH_hydro_sf"/>
</dbReference>
<reference evidence="2 3" key="1">
    <citation type="submission" date="2020-08" db="EMBL/GenBank/DDBJ databases">
        <title>Genomic Encyclopedia of Type Strains, Phase IV (KMG-V): Genome sequencing to study the core and pangenomes of soil and plant-associated prokaryotes.</title>
        <authorList>
            <person name="Whitman W."/>
        </authorList>
    </citation>
    <scope>NUCLEOTIDE SEQUENCE [LARGE SCALE GENOMIC DNA]</scope>
    <source>
        <strain evidence="2 3">M8US30</strain>
    </source>
</reference>
<evidence type="ECO:0000313" key="3">
    <source>
        <dbReference type="Proteomes" id="UP000569092"/>
    </source>
</evidence>
<dbReference type="Proteomes" id="UP000569092">
    <property type="component" value="Unassembled WGS sequence"/>
</dbReference>
<gene>
    <name evidence="2" type="ORF">HDF10_003278</name>
</gene>
<proteinExistence type="predicted"/>
<dbReference type="Pfam" id="PF21211">
    <property type="entry name" value="FkbH_N"/>
    <property type="match status" value="1"/>
</dbReference>
<dbReference type="InterPro" id="IPR016181">
    <property type="entry name" value="Acyl_CoA_acyltransferase"/>
</dbReference>
<comment type="caution">
    <text evidence="2">The sequence shown here is derived from an EMBL/GenBank/DDBJ whole genome shotgun (WGS) entry which is preliminary data.</text>
</comment>
<evidence type="ECO:0000259" key="1">
    <source>
        <dbReference type="Pfam" id="PF21211"/>
    </source>
</evidence>
<dbReference type="InterPro" id="IPR010037">
    <property type="entry name" value="FkbH_domain"/>
</dbReference>
<dbReference type="InterPro" id="IPR010033">
    <property type="entry name" value="HAD_SF_ppase_IIIC"/>
</dbReference>
<protein>
    <submittedName>
        <fullName evidence="2">FkbH-like protein</fullName>
    </submittedName>
</protein>
<dbReference type="InterPro" id="IPR023214">
    <property type="entry name" value="HAD_sf"/>
</dbReference>
<accession>A0A7W8N478</accession>
<dbReference type="InterPro" id="IPR049369">
    <property type="entry name" value="BF1531-like_N"/>
</dbReference>
<dbReference type="Gene3D" id="3.40.50.1110">
    <property type="entry name" value="SGNH hydrolase"/>
    <property type="match status" value="1"/>
</dbReference>
<dbReference type="Gene3D" id="3.40.50.1000">
    <property type="entry name" value="HAD superfamily/HAD-like"/>
    <property type="match status" value="1"/>
</dbReference>
<name>A0A7W8N478_9BACT</name>
<dbReference type="EMBL" id="JACHDZ010000005">
    <property type="protein sequence ID" value="MBB5345287.1"/>
    <property type="molecule type" value="Genomic_DNA"/>
</dbReference>
<dbReference type="SUPFAM" id="SSF56784">
    <property type="entry name" value="HAD-like"/>
    <property type="match status" value="1"/>
</dbReference>
<dbReference type="AlphaFoldDB" id="A0A7W8N478"/>
<sequence>MSSSIYADLFWLPKSPENFSSLCRFVLEDDHGLGRRLQGLAKYALNGNQLGRLAKVLAKARADGMSLAPLTPFRLGVLSNSTLDFIVPALEATALRHGIALECIKADYGQVIQAALSPDSVINRAKPDAVLVAVDLRYLPLQSTLGDQEAATVAVSGVLQHFQAIREGVQNNSGAISILQTLAPLPESLFGSFDRVLPGASRQLIDAVNRGLAESVYGTEDVLVDVSAIAETVGLAQWHSPAQWNMAKLPFADELVPLYADHVARTIAALRGKSRRCLVLDLDNTVWGGVIGDDGLEGIKVAQGDATGEAHLAVQRMALALRERGVVLAVSSKNNDDVARKPFREHPEMLLKEDHIAVFQANWNDKATNIKAIAEELSLGLESFVFLDDNPVERGLVREILPQVAIPELPDDPALFSRTLSAAGYFEAATFSSEDLKRAEYYQDNARRVTLQNQAGDIDAYLASLKMEITFQPFDRTGRSRIAQLINKSNQYNLTTHRYTEAEVAAAETDPRCFTLQVRLADIFGDNGMISVVICRRTDPKVWEIDTWLMSCRVLGRKVQEAVLREILKHAEGNGIEELIGIYKPTDRNQMVEGHYRSLGFEQIGSEPDGSTTWKLLVQEASVVETAMLVRSIGFETVEI</sequence>
<dbReference type="GO" id="GO:0016788">
    <property type="term" value="F:hydrolase activity, acting on ester bonds"/>
    <property type="evidence" value="ECO:0007669"/>
    <property type="project" value="UniProtKB-ARBA"/>
</dbReference>
<dbReference type="InterPro" id="IPR036412">
    <property type="entry name" value="HAD-like_sf"/>
</dbReference>
<feature type="domain" description="BF1531-like N-terminal" evidence="1">
    <location>
        <begin position="74"/>
        <end position="264"/>
    </location>
</feature>
<dbReference type="NCBIfam" id="TIGR01686">
    <property type="entry name" value="FkbH"/>
    <property type="match status" value="1"/>
</dbReference>